<gene>
    <name evidence="1" type="ORF">NGTWS1702_35230</name>
</gene>
<dbReference type="Proteomes" id="UP001060504">
    <property type="component" value="Unassembled WGS sequence"/>
</dbReference>
<keyword evidence="2" id="KW-1185">Reference proteome</keyword>
<dbReference type="InterPro" id="IPR036188">
    <property type="entry name" value="FAD/NAD-bd_sf"/>
</dbReference>
<organism evidence="1 2">
    <name type="scientific">Mycolicibacterium cyprinidarum</name>
    <dbReference type="NCBI Taxonomy" id="2860311"/>
    <lineage>
        <taxon>Bacteria</taxon>
        <taxon>Bacillati</taxon>
        <taxon>Actinomycetota</taxon>
        <taxon>Actinomycetes</taxon>
        <taxon>Mycobacteriales</taxon>
        <taxon>Mycobacteriaceae</taxon>
        <taxon>Mycolicibacterium</taxon>
    </lineage>
</organism>
<protein>
    <recommendedName>
        <fullName evidence="3">FAD-dependent oxidoreductase 2 FAD binding domain-containing protein</fullName>
    </recommendedName>
</protein>
<dbReference type="EMBL" id="BPRH01003692">
    <property type="protein sequence ID" value="GJF10330.1"/>
    <property type="molecule type" value="Genomic_DNA"/>
</dbReference>
<sequence>MESKAVTWDLEWDDEVDVVCTGAGLAGLAGAISAVDEGAEVLVARAPVPPAGGQPGWFTLGSGDGETAAYLGALAEDLDVAALSQLDDDLPIRPAPEPAAAPGRRIPPFVGWQLRDWTARCIPSPSGYLYTRVTDWASTTMQTGDGDALEVTEIGSMAPEPSEIVGSVLQWLDEEARMRDVDMRAVTGFERLVFEERDVIGAVFTTADGPFAVRARHGVLFCGASFPAVRPPPRPATGDEVLRVALVGKAASRFGRVELLMSEPAVSRSVTASSGPASEVR</sequence>
<name>A0ABQ4V5H4_9MYCO</name>
<reference evidence="1 2" key="1">
    <citation type="submission" date="2021-08" db="EMBL/GenBank/DDBJ databases">
        <title>Draft genome sequence of Mycolicibacterium sp. NGTWS1702 strain.</title>
        <authorList>
            <person name="Matsumoto M."/>
            <person name="Tang B.C.C."/>
            <person name="Machida Y."/>
            <person name="Matoyama H."/>
            <person name="Kishihara T."/>
            <person name="Sato S."/>
            <person name="Kondo I."/>
            <person name="Sano M."/>
            <person name="Kato G."/>
        </authorList>
    </citation>
    <scope>NUCLEOTIDE SEQUENCE [LARGE SCALE GENOMIC DNA]</scope>
    <source>
        <strain evidence="1 2">NGTWSNA01</strain>
    </source>
</reference>
<comment type="caution">
    <text evidence="1">The sequence shown here is derived from an EMBL/GenBank/DDBJ whole genome shotgun (WGS) entry which is preliminary data.</text>
</comment>
<dbReference type="SUPFAM" id="SSF51905">
    <property type="entry name" value="FAD/NAD(P)-binding domain"/>
    <property type="match status" value="1"/>
</dbReference>
<evidence type="ECO:0000313" key="1">
    <source>
        <dbReference type="EMBL" id="GJF10330.1"/>
    </source>
</evidence>
<evidence type="ECO:0000313" key="2">
    <source>
        <dbReference type="Proteomes" id="UP001060504"/>
    </source>
</evidence>
<evidence type="ECO:0008006" key="3">
    <source>
        <dbReference type="Google" id="ProtNLM"/>
    </source>
</evidence>
<dbReference type="Gene3D" id="3.50.50.60">
    <property type="entry name" value="FAD/NAD(P)-binding domain"/>
    <property type="match status" value="2"/>
</dbReference>
<proteinExistence type="predicted"/>
<accession>A0ABQ4V5H4</accession>